<feature type="domain" description="C2H2-type" evidence="4">
    <location>
        <begin position="347"/>
        <end position="375"/>
    </location>
</feature>
<keyword evidence="1" id="KW-0862">Zinc</keyword>
<evidence type="ECO:0000313" key="5">
    <source>
        <dbReference type="EMBL" id="KAK4040937.1"/>
    </source>
</evidence>
<reference evidence="6" key="1">
    <citation type="journal article" date="2023" name="Mol. Phylogenet. Evol.">
        <title>Genome-scale phylogeny and comparative genomics of the fungal order Sordariales.</title>
        <authorList>
            <person name="Hensen N."/>
            <person name="Bonometti L."/>
            <person name="Westerberg I."/>
            <person name="Brannstrom I.O."/>
            <person name="Guillou S."/>
            <person name="Cros-Aarteil S."/>
            <person name="Calhoun S."/>
            <person name="Haridas S."/>
            <person name="Kuo A."/>
            <person name="Mondo S."/>
            <person name="Pangilinan J."/>
            <person name="Riley R."/>
            <person name="LaButti K."/>
            <person name="Andreopoulos B."/>
            <person name="Lipzen A."/>
            <person name="Chen C."/>
            <person name="Yan M."/>
            <person name="Daum C."/>
            <person name="Ng V."/>
            <person name="Clum A."/>
            <person name="Steindorff A."/>
            <person name="Ohm R.A."/>
            <person name="Martin F."/>
            <person name="Silar P."/>
            <person name="Natvig D.O."/>
            <person name="Lalanne C."/>
            <person name="Gautier V."/>
            <person name="Ament-Velasquez S.L."/>
            <person name="Kruys A."/>
            <person name="Hutchinson M.I."/>
            <person name="Powell A.J."/>
            <person name="Barry K."/>
            <person name="Miller A.N."/>
            <person name="Grigoriev I.V."/>
            <person name="Debuchy R."/>
            <person name="Gladieux P."/>
            <person name="Hiltunen Thoren M."/>
            <person name="Johannesson H."/>
        </authorList>
    </citation>
    <scope>NUCLEOTIDE SEQUENCE [LARGE SCALE GENOMIC DNA]</scope>
    <source>
        <strain evidence="6">CBS 284.82</strain>
    </source>
</reference>
<feature type="region of interest" description="Disordered" evidence="3">
    <location>
        <begin position="1207"/>
        <end position="1349"/>
    </location>
</feature>
<dbReference type="InterPro" id="IPR058925">
    <property type="entry name" value="zf-C2H2_AcuF"/>
</dbReference>
<feature type="compositionally biased region" description="Basic and acidic residues" evidence="3">
    <location>
        <begin position="1234"/>
        <end position="1263"/>
    </location>
</feature>
<evidence type="ECO:0000256" key="1">
    <source>
        <dbReference type="PROSITE-ProRule" id="PRU00042"/>
    </source>
</evidence>
<name>A0AAN6PHP6_9PEZI</name>
<dbReference type="PROSITE" id="PS00028">
    <property type="entry name" value="ZINC_FINGER_C2H2_1"/>
    <property type="match status" value="2"/>
</dbReference>
<evidence type="ECO:0000256" key="3">
    <source>
        <dbReference type="SAM" id="MobiDB-lite"/>
    </source>
</evidence>
<dbReference type="EMBL" id="MU854366">
    <property type="protein sequence ID" value="KAK4040937.1"/>
    <property type="molecule type" value="Genomic_DNA"/>
</dbReference>
<feature type="compositionally biased region" description="Acidic residues" evidence="3">
    <location>
        <begin position="107"/>
        <end position="120"/>
    </location>
</feature>
<evidence type="ECO:0000256" key="2">
    <source>
        <dbReference type="SAM" id="Coils"/>
    </source>
</evidence>
<dbReference type="PANTHER" id="PTHR35391">
    <property type="entry name" value="C2H2-TYPE DOMAIN-CONTAINING PROTEIN-RELATED"/>
    <property type="match status" value="1"/>
</dbReference>
<dbReference type="SMART" id="SM00355">
    <property type="entry name" value="ZnF_C2H2"/>
    <property type="match status" value="3"/>
</dbReference>
<feature type="coiled-coil region" evidence="2">
    <location>
        <begin position="1077"/>
        <end position="1112"/>
    </location>
</feature>
<keyword evidence="2" id="KW-0175">Coiled coil</keyword>
<keyword evidence="1" id="KW-0479">Metal-binding</keyword>
<keyword evidence="6" id="KW-1185">Reference proteome</keyword>
<feature type="coiled-coil region" evidence="2">
    <location>
        <begin position="986"/>
        <end position="1013"/>
    </location>
</feature>
<dbReference type="PANTHER" id="PTHR35391:SF7">
    <property type="entry name" value="C2H2-TYPE DOMAIN-CONTAINING PROTEIN"/>
    <property type="match status" value="1"/>
</dbReference>
<dbReference type="GO" id="GO:0008270">
    <property type="term" value="F:zinc ion binding"/>
    <property type="evidence" value="ECO:0007669"/>
    <property type="project" value="UniProtKB-KW"/>
</dbReference>
<comment type="caution">
    <text evidence="5">The sequence shown here is derived from an EMBL/GenBank/DDBJ whole genome shotgun (WGS) entry which is preliminary data.</text>
</comment>
<feature type="compositionally biased region" description="Basic and acidic residues" evidence="3">
    <location>
        <begin position="476"/>
        <end position="489"/>
    </location>
</feature>
<evidence type="ECO:0000313" key="6">
    <source>
        <dbReference type="Proteomes" id="UP001303115"/>
    </source>
</evidence>
<gene>
    <name evidence="5" type="ORF">C8A01DRAFT_34994</name>
</gene>
<dbReference type="InterPro" id="IPR013087">
    <property type="entry name" value="Znf_C2H2_type"/>
</dbReference>
<feature type="compositionally biased region" description="Basic and acidic residues" evidence="3">
    <location>
        <begin position="1340"/>
        <end position="1349"/>
    </location>
</feature>
<accession>A0AAN6PHP6</accession>
<proteinExistence type="predicted"/>
<feature type="compositionally biased region" description="Basic and acidic residues" evidence="3">
    <location>
        <begin position="903"/>
        <end position="914"/>
    </location>
</feature>
<dbReference type="Gene3D" id="3.30.160.60">
    <property type="entry name" value="Classic Zinc Finger"/>
    <property type="match status" value="1"/>
</dbReference>
<organism evidence="5 6">
    <name type="scientific">Parachaetomium inaequale</name>
    <dbReference type="NCBI Taxonomy" id="2588326"/>
    <lineage>
        <taxon>Eukaryota</taxon>
        <taxon>Fungi</taxon>
        <taxon>Dikarya</taxon>
        <taxon>Ascomycota</taxon>
        <taxon>Pezizomycotina</taxon>
        <taxon>Sordariomycetes</taxon>
        <taxon>Sordariomycetidae</taxon>
        <taxon>Sordariales</taxon>
        <taxon>Chaetomiaceae</taxon>
        <taxon>Parachaetomium</taxon>
    </lineage>
</organism>
<sequence length="1349" mass="153040">MAETISSHVARCLALFRGLVEPSDGAELDFPDGVLLQITDEQSRFKVWSGNIGAHKTGMSSLDYRLRDASPIKSQVINLLKDLSQMTEDATAIARGEQTPWDQHGLEEDDQYSDSDDSPDTELGQIAVDMADVVNCLLRLTVTIRNPAPHDRYIQAKATDASHFEPFDIQHVRSKFDDIQLWLAERLGKAISRRRQYLRYRQSHHEKLAHGLDDAELDAGKTLEDQTVASSIPSHLKEGRVSTKAQPILTDDGSDAGMSQTSYATSMATSDKLTIPPLPKEAHAGPFQCCLCYMMIVARDRVAWKKHVYGDLQPYVCLERNCLTPEREYLRRHEWIAHVRQNHWKTYKCISCESPFSSSTDCKRHLETSHPAERSTAELDALVKLSEQLLNIRQGVSCPLCNETLRSVQQYQRHVGRHQEQLSLFALPYLEADGEAEGDEQDSDASDFGDLRREIGDDHRLRVDIPTAYPPPEAELEIREEEREAAHEDWGDWEENLAALTAGEAELEIREEQEGAHKYRDTESSEDDLATLDVGHVDLTAEELERSVAGKKAVEMPDVEMEEKRETIGESVLAAKKAAELRIRKDTAPLARGIRLARDTKLLEQVEKTLEKPGKPENAEDLIAGYDDLKARERGERIEQQSLDELGKPEEAAEGLEKTIPAPSASTRKRMGRGKDAEAERIARGLEESIAAYKAAEAQRAAREKKPENFTDKLLARDMAREAQRIQEEAEIAIALYNAWADKRFEEQKRSGDIFAGLDDLRLPVLIGRMRTAATKIRIETDKLRLVAYVAAVDTDNPRKSTFAERVGEQERELPEEEAEDAIVTADSISEHDSRDEDWAATISSAMHVGHSPRQAEDIVDLIRELQAEEAKLKRLEKEKRTGQLTGLENEANEQFEDDDKADEERQRRKDAVRGADQIEGLNTLDKLEKPEEAEEKELERIGQERLMGSGSDEANEALVVAHDLEGNEHMVPKGFNLSQDLGDFVTWYAEQEERLQKRKHEAEEERQATEDGSKIFIRLRSRANTADSIPRGISSRAVDAAEMPRNLGPQSDDLLQRFRRDAETKGLNESERLEREKAAEEAIAAYKSREAELIEEERQEGEAREADLKDRMKERLAESGMDEREIHSILLRNEKNKTEREAEDNNKNSGPVYTRMSLKHLEIATLLFYNIDFEEDQDPGYVLIRRWVPEWEQTMLWDHTRRFRMSKPGDGGEIALTRQGGRDKETTGGGDDEFVRPKPRRREEMPSRQEGERTAVSDDEAFKFMLSDPVPSESEEEWGRSPVKGAGHGEKGGTVVPDHETRVLDDFQSWNAKHKSDNLWESDEEGGRSWNQGPYQSGRADRPERHTR</sequence>
<dbReference type="PROSITE" id="PS50157">
    <property type="entry name" value="ZINC_FINGER_C2H2_2"/>
    <property type="match status" value="1"/>
</dbReference>
<feature type="compositionally biased region" description="Acidic residues" evidence="3">
    <location>
        <begin position="891"/>
        <end position="902"/>
    </location>
</feature>
<feature type="compositionally biased region" description="Basic and acidic residues" evidence="3">
    <location>
        <begin position="639"/>
        <end position="657"/>
    </location>
</feature>
<protein>
    <recommendedName>
        <fullName evidence="4">C2H2-type domain-containing protein</fullName>
    </recommendedName>
</protein>
<feature type="region of interest" description="Disordered" evidence="3">
    <location>
        <begin position="462"/>
        <end position="489"/>
    </location>
</feature>
<feature type="region of interest" description="Disordered" evidence="3">
    <location>
        <begin position="884"/>
        <end position="954"/>
    </location>
</feature>
<feature type="region of interest" description="Disordered" evidence="3">
    <location>
        <begin position="95"/>
        <end position="122"/>
    </location>
</feature>
<dbReference type="Proteomes" id="UP001303115">
    <property type="component" value="Unassembled WGS sequence"/>
</dbReference>
<feature type="region of interest" description="Disordered" evidence="3">
    <location>
        <begin position="639"/>
        <end position="676"/>
    </location>
</feature>
<dbReference type="Pfam" id="PF26082">
    <property type="entry name" value="zf-C2H2_AcuF"/>
    <property type="match status" value="1"/>
</dbReference>
<keyword evidence="1" id="KW-0863">Zinc-finger</keyword>
<feature type="compositionally biased region" description="Basic and acidic residues" evidence="3">
    <location>
        <begin position="1288"/>
        <end position="1306"/>
    </location>
</feature>
<evidence type="ECO:0000259" key="4">
    <source>
        <dbReference type="PROSITE" id="PS50157"/>
    </source>
</evidence>